<reference evidence="8" key="1">
    <citation type="submission" date="2025-08" db="UniProtKB">
        <authorList>
            <consortium name="RefSeq"/>
        </authorList>
    </citation>
    <scope>IDENTIFICATION</scope>
</reference>
<dbReference type="InterPro" id="IPR030417">
    <property type="entry name" value="MS4A"/>
</dbReference>
<evidence type="ECO:0000313" key="8">
    <source>
        <dbReference type="RefSeq" id="XP_030047801.1"/>
    </source>
</evidence>
<dbReference type="GeneID" id="115461881"/>
<dbReference type="FunCoup" id="A0A6P7X340">
    <property type="interactions" value="348"/>
</dbReference>
<feature type="transmembrane region" description="Helical" evidence="6">
    <location>
        <begin position="54"/>
        <end position="76"/>
    </location>
</feature>
<protein>
    <submittedName>
        <fullName evidence="8">Membrane-spanning 4-domains subfamily A member 4A-like</fullName>
    </submittedName>
</protein>
<dbReference type="Proteomes" id="UP000515156">
    <property type="component" value="Chromosome 2"/>
</dbReference>
<dbReference type="InterPro" id="IPR007237">
    <property type="entry name" value="CD20-like"/>
</dbReference>
<keyword evidence="7" id="KW-1185">Reference proteome</keyword>
<dbReference type="Pfam" id="PF04103">
    <property type="entry name" value="CD20"/>
    <property type="match status" value="1"/>
</dbReference>
<evidence type="ECO:0000256" key="2">
    <source>
        <dbReference type="ARBA" id="ARBA00009565"/>
    </source>
</evidence>
<proteinExistence type="inferred from homology"/>
<evidence type="ECO:0000256" key="5">
    <source>
        <dbReference type="ARBA" id="ARBA00023136"/>
    </source>
</evidence>
<gene>
    <name evidence="8" type="primary">LOC115461881</name>
</gene>
<feature type="transmembrane region" description="Helical" evidence="6">
    <location>
        <begin position="124"/>
        <end position="146"/>
    </location>
</feature>
<name>A0A6P7X340_9AMPH</name>
<dbReference type="RefSeq" id="XP_030047801.1">
    <property type="nucleotide sequence ID" value="XM_030191941.1"/>
</dbReference>
<dbReference type="GO" id="GO:0016020">
    <property type="term" value="C:membrane"/>
    <property type="evidence" value="ECO:0007669"/>
    <property type="project" value="UniProtKB-SubCell"/>
</dbReference>
<dbReference type="InParanoid" id="A0A6P7X340"/>
<dbReference type="KEGG" id="muo:115461881"/>
<sequence>MIPTVTGANRMVVIAQLLPSAGQHVVQMGLNVLQNAPCQVPEALQKFFKGEPKALGVTQILIGITQIFFGIVLAVITYTALTIFVISAVSFWGRLFFIISGSLSVTAQNHANICLVKGSLRMNIVNSLAAFVRIIIICLDLGLGIYMNNSYYNNGFSSYHWVKRDVLLMVIPWIDGILLVLLLLELCISISTAAFGCKSTCCNSRSNMQSVIIMPNESRPEMNIV</sequence>
<feature type="transmembrane region" description="Helical" evidence="6">
    <location>
        <begin position="166"/>
        <end position="188"/>
    </location>
</feature>
<accession>A0A6P7X340</accession>
<evidence type="ECO:0000313" key="7">
    <source>
        <dbReference type="Proteomes" id="UP000515156"/>
    </source>
</evidence>
<comment type="similarity">
    <text evidence="2">Belongs to the MS4A family.</text>
</comment>
<keyword evidence="5 6" id="KW-0472">Membrane</keyword>
<evidence type="ECO:0000256" key="4">
    <source>
        <dbReference type="ARBA" id="ARBA00022989"/>
    </source>
</evidence>
<evidence type="ECO:0000256" key="6">
    <source>
        <dbReference type="SAM" id="Phobius"/>
    </source>
</evidence>
<keyword evidence="4 6" id="KW-1133">Transmembrane helix</keyword>
<organism evidence="7 8">
    <name type="scientific">Microcaecilia unicolor</name>
    <dbReference type="NCBI Taxonomy" id="1415580"/>
    <lineage>
        <taxon>Eukaryota</taxon>
        <taxon>Metazoa</taxon>
        <taxon>Chordata</taxon>
        <taxon>Craniata</taxon>
        <taxon>Vertebrata</taxon>
        <taxon>Euteleostomi</taxon>
        <taxon>Amphibia</taxon>
        <taxon>Gymnophiona</taxon>
        <taxon>Siphonopidae</taxon>
        <taxon>Microcaecilia</taxon>
    </lineage>
</organism>
<evidence type="ECO:0000256" key="1">
    <source>
        <dbReference type="ARBA" id="ARBA00004141"/>
    </source>
</evidence>
<dbReference type="PANTHER" id="PTHR23320:SF128">
    <property type="entry name" value="MEMBRANE-SPANNING 4-DOMAINS SUBFAMILY A MEMBER 4A"/>
    <property type="match status" value="1"/>
</dbReference>
<evidence type="ECO:0000256" key="3">
    <source>
        <dbReference type="ARBA" id="ARBA00022692"/>
    </source>
</evidence>
<dbReference type="OrthoDB" id="10071849at2759"/>
<feature type="transmembrane region" description="Helical" evidence="6">
    <location>
        <begin position="82"/>
        <end position="103"/>
    </location>
</feature>
<dbReference type="AlphaFoldDB" id="A0A6P7X340"/>
<comment type="subcellular location">
    <subcellularLocation>
        <location evidence="1">Membrane</location>
        <topology evidence="1">Multi-pass membrane protein</topology>
    </subcellularLocation>
</comment>
<dbReference type="PANTHER" id="PTHR23320">
    <property type="entry name" value="MEMBRANE-SPANNING 4-DOMAINS SUBFAMILY A MS4A -RELATED"/>
    <property type="match status" value="1"/>
</dbReference>
<keyword evidence="3 6" id="KW-0812">Transmembrane</keyword>